<name>G4T8A4_SERID</name>
<dbReference type="HOGENOM" id="CLU_990844_0_0_1"/>
<sequence length="281" mass="31229">MSSILVHVPMVSSKLLAKLALSIPACLLVIILVKPRLLLALLVTTKSPIQTTTLNATVLGNLWNAALASIAQLSMDLIQIPVFVEGLFSSSKSKRLKAQKNRGRKGSIHSSTSLSKKQHSGSFKMVHDLPYDVLLPVFGLDTKIINVHPAPRECWNSFLTRLENSGNNEYKETAAYLRIYFKLLAYPTSRPAMRENNLDMKLAVIMFFENFGVQTGLFTRESRAQTITEFTIANDSLPDPQNKSIARLLAMPLSPCGLESQRLGAPCISYVRYREESYATL</sequence>
<dbReference type="Proteomes" id="UP000007148">
    <property type="component" value="Unassembled WGS sequence"/>
</dbReference>
<evidence type="ECO:0000256" key="1">
    <source>
        <dbReference type="SAM" id="MobiDB-lite"/>
    </source>
</evidence>
<proteinExistence type="predicted"/>
<comment type="caution">
    <text evidence="2">The sequence shown here is derived from an EMBL/GenBank/DDBJ whole genome shotgun (WGS) entry which is preliminary data.</text>
</comment>
<keyword evidence="3" id="KW-1185">Reference proteome</keyword>
<gene>
    <name evidence="2" type="ORF">PIIN_01374</name>
</gene>
<protein>
    <submittedName>
        <fullName evidence="2">Uncharacterized protein</fullName>
    </submittedName>
</protein>
<evidence type="ECO:0000313" key="3">
    <source>
        <dbReference type="Proteomes" id="UP000007148"/>
    </source>
</evidence>
<accession>G4T8A4</accession>
<evidence type="ECO:0000313" key="2">
    <source>
        <dbReference type="EMBL" id="CCA67545.1"/>
    </source>
</evidence>
<dbReference type="EMBL" id="CAFZ01000015">
    <property type="protein sequence ID" value="CCA67545.1"/>
    <property type="molecule type" value="Genomic_DNA"/>
</dbReference>
<feature type="compositionally biased region" description="Basic residues" evidence="1">
    <location>
        <begin position="97"/>
        <end position="107"/>
    </location>
</feature>
<organism evidence="2 3">
    <name type="scientific">Serendipita indica (strain DSM 11827)</name>
    <name type="common">Root endophyte fungus</name>
    <name type="synonym">Piriformospora indica</name>
    <dbReference type="NCBI Taxonomy" id="1109443"/>
    <lineage>
        <taxon>Eukaryota</taxon>
        <taxon>Fungi</taxon>
        <taxon>Dikarya</taxon>
        <taxon>Basidiomycota</taxon>
        <taxon>Agaricomycotina</taxon>
        <taxon>Agaricomycetes</taxon>
        <taxon>Sebacinales</taxon>
        <taxon>Serendipitaceae</taxon>
        <taxon>Serendipita</taxon>
    </lineage>
</organism>
<dbReference type="InParanoid" id="G4T8A4"/>
<reference evidence="2 3" key="1">
    <citation type="journal article" date="2011" name="PLoS Pathog.">
        <title>Endophytic Life Strategies Decoded by Genome and Transcriptome Analyses of the Mutualistic Root Symbiont Piriformospora indica.</title>
        <authorList>
            <person name="Zuccaro A."/>
            <person name="Lahrmann U."/>
            <person name="Guldener U."/>
            <person name="Langen G."/>
            <person name="Pfiffi S."/>
            <person name="Biedenkopf D."/>
            <person name="Wong P."/>
            <person name="Samans B."/>
            <person name="Grimm C."/>
            <person name="Basiewicz M."/>
            <person name="Murat C."/>
            <person name="Martin F."/>
            <person name="Kogel K.H."/>
        </authorList>
    </citation>
    <scope>NUCLEOTIDE SEQUENCE [LARGE SCALE GENOMIC DNA]</scope>
    <source>
        <strain evidence="2 3">DSM 11827</strain>
    </source>
</reference>
<dbReference type="AlphaFoldDB" id="G4T8A4"/>
<feature type="region of interest" description="Disordered" evidence="1">
    <location>
        <begin position="97"/>
        <end position="116"/>
    </location>
</feature>